<dbReference type="AlphaFoldDB" id="A0A7K1XZ06"/>
<gene>
    <name evidence="1" type="ORF">GS398_13040</name>
</gene>
<comment type="caution">
    <text evidence="1">The sequence shown here is derived from an EMBL/GenBank/DDBJ whole genome shotgun (WGS) entry which is preliminary data.</text>
</comment>
<dbReference type="RefSeq" id="WP_160907245.1">
    <property type="nucleotide sequence ID" value="NZ_WVHS01000003.1"/>
</dbReference>
<evidence type="ECO:0000313" key="1">
    <source>
        <dbReference type="EMBL" id="MXV16234.1"/>
    </source>
</evidence>
<protein>
    <submittedName>
        <fullName evidence="1">Uncharacterized protein</fullName>
    </submittedName>
</protein>
<dbReference type="EMBL" id="WVHS01000003">
    <property type="protein sequence ID" value="MXV16234.1"/>
    <property type="molecule type" value="Genomic_DNA"/>
</dbReference>
<dbReference type="Proteomes" id="UP000451233">
    <property type="component" value="Unassembled WGS sequence"/>
</dbReference>
<proteinExistence type="predicted"/>
<reference evidence="1 2" key="1">
    <citation type="submission" date="2019-11" db="EMBL/GenBank/DDBJ databases">
        <title>Pedobacter sp. HMF7056 Genome sequencing and assembly.</title>
        <authorList>
            <person name="Kang H."/>
            <person name="Kim H."/>
            <person name="Joh K."/>
        </authorList>
    </citation>
    <scope>NUCLEOTIDE SEQUENCE [LARGE SCALE GENOMIC DNA]</scope>
    <source>
        <strain evidence="1 2">HMF7056</strain>
    </source>
</reference>
<accession>A0A7K1XZ06</accession>
<evidence type="ECO:0000313" key="2">
    <source>
        <dbReference type="Proteomes" id="UP000451233"/>
    </source>
</evidence>
<sequence>MSVTYTQHTLDKLEELFKQLGFKVRYERGNFRTGACMLESSQIVVVNKFSNVESRINSLIELLQQLSVAEEILDEKHKQFLYSLKQTELKL</sequence>
<organism evidence="1 2">
    <name type="scientific">Hufsiella ginkgonis</name>
    <dbReference type="NCBI Taxonomy" id="2695274"/>
    <lineage>
        <taxon>Bacteria</taxon>
        <taxon>Pseudomonadati</taxon>
        <taxon>Bacteroidota</taxon>
        <taxon>Sphingobacteriia</taxon>
        <taxon>Sphingobacteriales</taxon>
        <taxon>Sphingobacteriaceae</taxon>
        <taxon>Hufsiella</taxon>
    </lineage>
</organism>
<keyword evidence="2" id="KW-1185">Reference proteome</keyword>
<name>A0A7K1XZ06_9SPHI</name>